<proteinExistence type="predicted"/>
<reference evidence="2" key="1">
    <citation type="submission" date="2022-01" db="EMBL/GenBank/DDBJ databases">
        <authorList>
            <person name="Karlyshev A.V."/>
            <person name="Jaspars M."/>
        </authorList>
    </citation>
    <scope>NUCLEOTIDE SEQUENCE</scope>
    <source>
        <strain evidence="2">AGSA3-2</strain>
    </source>
</reference>
<dbReference type="KEGG" id="axe:P40_05650"/>
<evidence type="ECO:0000259" key="1">
    <source>
        <dbReference type="Pfam" id="PF07700"/>
    </source>
</evidence>
<organism evidence="2 3">
    <name type="scientific">Alloalcanivorax xenomutans</name>
    <dbReference type="NCBI Taxonomy" id="1094342"/>
    <lineage>
        <taxon>Bacteria</taxon>
        <taxon>Pseudomonadati</taxon>
        <taxon>Pseudomonadota</taxon>
        <taxon>Gammaproteobacteria</taxon>
        <taxon>Oceanospirillales</taxon>
        <taxon>Alcanivoracaceae</taxon>
        <taxon>Alloalcanivorax</taxon>
    </lineage>
</organism>
<dbReference type="InterPro" id="IPR038158">
    <property type="entry name" value="H-NOX_domain_sf"/>
</dbReference>
<sequence length="181" mass="20764">MHGVILAHLRHFVTDRYGQSVWDDVNHRAGLTDCLHVPIQLYPDNHLEDLVTALQSVTGLHRDDLLEEFGAWVIPPLINMYRAMIPREWDAVAFLLNVEERIHQRVIRLKNPEATPPRIDVRELEPRVLQVEYRSHRDLSLLALGCVHGVAAFYGEKVEILESDQVDGGVRRFVVRLEPAA</sequence>
<dbReference type="PANTHER" id="PTHR45655">
    <property type="entry name" value="GUANYLATE CYCLASE SOLUBLE SUBUNIT BETA-2"/>
    <property type="match status" value="1"/>
</dbReference>
<comment type="caution">
    <text evidence="2">The sequence shown here is derived from an EMBL/GenBank/DDBJ whole genome shotgun (WGS) entry which is preliminary data.</text>
</comment>
<gene>
    <name evidence="2" type="ORF">LZG35_09730</name>
</gene>
<dbReference type="PANTHER" id="PTHR45655:SF13">
    <property type="entry name" value="SOLUBLE GUANYLATE CYCLASE GCY-32-RELATED"/>
    <property type="match status" value="1"/>
</dbReference>
<dbReference type="EMBL" id="JAJVKT010000010">
    <property type="protein sequence ID" value="MCE7508916.1"/>
    <property type="molecule type" value="Genomic_DNA"/>
</dbReference>
<dbReference type="InterPro" id="IPR011644">
    <property type="entry name" value="Heme_NO-bd"/>
</dbReference>
<dbReference type="SUPFAM" id="SSF111126">
    <property type="entry name" value="Ligand-binding domain in the NO signalling and Golgi transport"/>
    <property type="match status" value="1"/>
</dbReference>
<protein>
    <submittedName>
        <fullName evidence="2">Heme NO-binding domain-containing protein</fullName>
    </submittedName>
</protein>
<keyword evidence="3" id="KW-1185">Reference proteome</keyword>
<dbReference type="Gene3D" id="3.90.1520.10">
    <property type="entry name" value="H-NOX domain"/>
    <property type="match status" value="1"/>
</dbReference>
<dbReference type="InterPro" id="IPR024096">
    <property type="entry name" value="NO_sig/Golgi_transp_ligand-bd"/>
</dbReference>
<dbReference type="Proteomes" id="UP001107961">
    <property type="component" value="Unassembled WGS sequence"/>
</dbReference>
<name>A0A9Q3W440_9GAMM</name>
<dbReference type="Pfam" id="PF07700">
    <property type="entry name" value="HNOB"/>
    <property type="match status" value="1"/>
</dbReference>
<dbReference type="RefSeq" id="WP_022995332.1">
    <property type="nucleotide sequence ID" value="NZ_CBDDTQ010000001.1"/>
</dbReference>
<evidence type="ECO:0000313" key="2">
    <source>
        <dbReference type="EMBL" id="MCE7508916.1"/>
    </source>
</evidence>
<dbReference type="AlphaFoldDB" id="A0A9Q3W440"/>
<evidence type="ECO:0000313" key="3">
    <source>
        <dbReference type="Proteomes" id="UP001107961"/>
    </source>
</evidence>
<feature type="domain" description="Heme NO-binding" evidence="1">
    <location>
        <begin position="2"/>
        <end position="160"/>
    </location>
</feature>
<accession>A0A9Q3W440</accession>
<dbReference type="GO" id="GO:0020037">
    <property type="term" value="F:heme binding"/>
    <property type="evidence" value="ECO:0007669"/>
    <property type="project" value="InterPro"/>
</dbReference>